<dbReference type="EMBL" id="VDCV01000002">
    <property type="protein sequence ID" value="KAB5569426.1"/>
    <property type="molecule type" value="Genomic_DNA"/>
</dbReference>
<feature type="region of interest" description="Disordered" evidence="1">
    <location>
        <begin position="90"/>
        <end position="173"/>
    </location>
</feature>
<feature type="compositionally biased region" description="Low complexity" evidence="1">
    <location>
        <begin position="149"/>
        <end position="173"/>
    </location>
</feature>
<keyword evidence="4" id="KW-1185">Reference proteome</keyword>
<reference evidence="4" key="1">
    <citation type="journal article" date="2019" name="Gigascience">
        <title>De novo genome assembly of the endangered Acer yangbiense, a plant species with extremely small populations endemic to Yunnan Province, China.</title>
        <authorList>
            <person name="Yang J."/>
            <person name="Wariss H.M."/>
            <person name="Tao L."/>
            <person name="Zhang R."/>
            <person name="Yun Q."/>
            <person name="Hollingsworth P."/>
            <person name="Dao Z."/>
            <person name="Luo G."/>
            <person name="Guo H."/>
            <person name="Ma Y."/>
            <person name="Sun W."/>
        </authorList>
    </citation>
    <scope>NUCLEOTIDE SEQUENCE [LARGE SCALE GENOMIC DNA]</scope>
    <source>
        <strain evidence="4">cv. br00</strain>
    </source>
</reference>
<accession>A0A5N5NSM7</accession>
<evidence type="ECO:0000313" key="2">
    <source>
        <dbReference type="EMBL" id="KAB5569426.1"/>
    </source>
</evidence>
<feature type="compositionally biased region" description="Polar residues" evidence="1">
    <location>
        <begin position="90"/>
        <end position="110"/>
    </location>
</feature>
<reference evidence="2" key="3">
    <citation type="submission" date="2019-05" db="EMBL/GenBank/DDBJ databases">
        <authorList>
            <person name="Zhang R."/>
        </authorList>
    </citation>
    <scope>NUCLEOTIDE SEQUENCE [LARGE SCALE GENOMIC DNA]</scope>
    <source>
        <strain evidence="2">Br00</strain>
        <tissue evidence="2">Leaf</tissue>
    </source>
</reference>
<protein>
    <submittedName>
        <fullName evidence="2">Uncharacterized protein</fullName>
    </submittedName>
</protein>
<dbReference type="Proteomes" id="UP000326939">
    <property type="component" value="Chromosome 2"/>
</dbReference>
<proteinExistence type="predicted"/>
<organism evidence="2 4">
    <name type="scientific">Salix brachista</name>
    <dbReference type="NCBI Taxonomy" id="2182728"/>
    <lineage>
        <taxon>Eukaryota</taxon>
        <taxon>Viridiplantae</taxon>
        <taxon>Streptophyta</taxon>
        <taxon>Embryophyta</taxon>
        <taxon>Tracheophyta</taxon>
        <taxon>Spermatophyta</taxon>
        <taxon>Magnoliopsida</taxon>
        <taxon>eudicotyledons</taxon>
        <taxon>Gunneridae</taxon>
        <taxon>Pentapetalae</taxon>
        <taxon>rosids</taxon>
        <taxon>fabids</taxon>
        <taxon>Malpighiales</taxon>
        <taxon>Salicaceae</taxon>
        <taxon>Saliceae</taxon>
        <taxon>Salix</taxon>
    </lineage>
</organism>
<dbReference type="AlphaFoldDB" id="A0A5N5NSM7"/>
<evidence type="ECO:0000256" key="1">
    <source>
        <dbReference type="SAM" id="MobiDB-lite"/>
    </source>
</evidence>
<reference evidence="2" key="2">
    <citation type="journal article" date="2019" name="Nat. Commun.">
        <title>Genome-wide analysis of Cushion willow provides insights into alpine plant divergence in a biodiversity hotspot.</title>
        <authorList>
            <person name="Chen J.H."/>
            <person name="Huang Y."/>
            <person name="Brachi B."/>
            <person name="Yun Q.Z."/>
            <person name="Zhang W."/>
            <person name="Lu W."/>
            <person name="Li H.N."/>
            <person name="Li W.Q."/>
            <person name="Sun X.D."/>
            <person name="Wang G.Y."/>
            <person name="He J."/>
            <person name="Zhou Z."/>
            <person name="Chen K.Y."/>
            <person name="Ji Y.H."/>
            <person name="Shi M.M."/>
            <person name="Sun W.G."/>
            <person name="Yang Y.P."/>
            <person name="Zhang R.G."/>
            <person name="Abbott R.J."/>
            <person name="Sun H."/>
        </authorList>
    </citation>
    <scope>NUCLEOTIDE SEQUENCE</scope>
    <source>
        <strain evidence="2">Br00</strain>
        <tissue evidence="2">Leaf</tissue>
    </source>
</reference>
<evidence type="ECO:0000313" key="3">
    <source>
        <dbReference type="EMBL" id="KAB5569432.1"/>
    </source>
</evidence>
<evidence type="ECO:0000313" key="4">
    <source>
        <dbReference type="Proteomes" id="UP000326939"/>
    </source>
</evidence>
<gene>
    <name evidence="2" type="ORF">DKX38_003219</name>
    <name evidence="3" type="ORF">DKX38_003225</name>
</gene>
<dbReference type="EMBL" id="VDCV01000002">
    <property type="protein sequence ID" value="KAB5569432.1"/>
    <property type="molecule type" value="Genomic_DNA"/>
</dbReference>
<comment type="caution">
    <text evidence="2">The sequence shown here is derived from an EMBL/GenBank/DDBJ whole genome shotgun (WGS) entry which is preliminary data.</text>
</comment>
<name>A0A5N5NSM7_9ROSI</name>
<sequence>MLCDLSIPGDPGLILRLKTWTVPLSLETASHWAVEEMPNYKSLLYLHPSSPTSKHLITSKKIIRDVQSSHKVKEDESSVVIDLSHSSKQGINDARTTASKQVVSDAQPSANKLVISDAQPTQKVRDDESPVINSDEFEGSDGSYDSKRSNGSYESDYSDGSNESSSSVTDSSEPSSALYVAPLVSNDDRRFTLVPRKKKKKEITITLHLILSLLHREGLWVNGDPNRVLVTMQMLFGLVF</sequence>